<dbReference type="InterPro" id="IPR011009">
    <property type="entry name" value="Kinase-like_dom_sf"/>
</dbReference>
<dbReference type="OrthoDB" id="2427446at2759"/>
<dbReference type="AlphaFoldDB" id="A0A397JX02"/>
<evidence type="ECO:0008006" key="3">
    <source>
        <dbReference type="Google" id="ProtNLM"/>
    </source>
</evidence>
<keyword evidence="2" id="KW-1185">Reference proteome</keyword>
<reference evidence="1 2" key="1">
    <citation type="submission" date="2018-08" db="EMBL/GenBank/DDBJ databases">
        <title>Genome and evolution of the arbuscular mycorrhizal fungus Diversispora epigaea (formerly Glomus versiforme) and its bacterial endosymbionts.</title>
        <authorList>
            <person name="Sun X."/>
            <person name="Fei Z."/>
            <person name="Harrison M."/>
        </authorList>
    </citation>
    <scope>NUCLEOTIDE SEQUENCE [LARGE SCALE GENOMIC DNA]</scope>
    <source>
        <strain evidence="1 2">IT104</strain>
    </source>
</reference>
<protein>
    <recommendedName>
        <fullName evidence="3">Protein kinase domain-containing protein</fullName>
    </recommendedName>
</protein>
<evidence type="ECO:0000313" key="2">
    <source>
        <dbReference type="Proteomes" id="UP000266861"/>
    </source>
</evidence>
<organism evidence="1 2">
    <name type="scientific">Diversispora epigaea</name>
    <dbReference type="NCBI Taxonomy" id="1348612"/>
    <lineage>
        <taxon>Eukaryota</taxon>
        <taxon>Fungi</taxon>
        <taxon>Fungi incertae sedis</taxon>
        <taxon>Mucoromycota</taxon>
        <taxon>Glomeromycotina</taxon>
        <taxon>Glomeromycetes</taxon>
        <taxon>Diversisporales</taxon>
        <taxon>Diversisporaceae</taxon>
        <taxon>Diversispora</taxon>
    </lineage>
</organism>
<accession>A0A397JX02</accession>
<name>A0A397JX02_9GLOM</name>
<comment type="caution">
    <text evidence="1">The sequence shown here is derived from an EMBL/GenBank/DDBJ whole genome shotgun (WGS) entry which is preliminary data.</text>
</comment>
<sequence>MLLFLNLHNPLLFMKLSGNLNLPGKLELLRLYCFKILYKINKYLPLSVIQKNGNQNFHGDINYNLQSFRSTQDRIWYNYGKTLISNYSGLIGSILKLPDTIQKENITFYKYSEFQNPLLKFLKKTVALENVNLNDNNKFTLDNLINEKRLKDIENWKHMIVFLNSVASLKRFPSSIFENQFPKNGLGCKIKSRKTDCKCFDVFCIHSNDIIHRKFNFENILVHNGILKLNVFGLTKIISDSLSFLANKLGPIHCMDSQY</sequence>
<dbReference type="Gene3D" id="1.10.510.10">
    <property type="entry name" value="Transferase(Phosphotransferase) domain 1"/>
    <property type="match status" value="1"/>
</dbReference>
<gene>
    <name evidence="1" type="ORF">Glove_15g6</name>
</gene>
<dbReference type="Proteomes" id="UP000266861">
    <property type="component" value="Unassembled WGS sequence"/>
</dbReference>
<dbReference type="SUPFAM" id="SSF56112">
    <property type="entry name" value="Protein kinase-like (PK-like)"/>
    <property type="match status" value="1"/>
</dbReference>
<evidence type="ECO:0000313" key="1">
    <source>
        <dbReference type="EMBL" id="RHZ89373.1"/>
    </source>
</evidence>
<dbReference type="EMBL" id="PQFF01000013">
    <property type="protein sequence ID" value="RHZ89373.1"/>
    <property type="molecule type" value="Genomic_DNA"/>
</dbReference>
<proteinExistence type="predicted"/>